<evidence type="ECO:0000313" key="2">
    <source>
        <dbReference type="Proteomes" id="UP001148737"/>
    </source>
</evidence>
<gene>
    <name evidence="1" type="ORF">NLG97_g1962</name>
</gene>
<name>A0ACC1R5P8_9HYPO</name>
<protein>
    <submittedName>
        <fullName evidence="1">Uncharacterized protein</fullName>
    </submittedName>
</protein>
<dbReference type="EMBL" id="JANAKD010000116">
    <property type="protein sequence ID" value="KAJ3497363.1"/>
    <property type="molecule type" value="Genomic_DNA"/>
</dbReference>
<keyword evidence="2" id="KW-1185">Reference proteome</keyword>
<accession>A0ACC1R5P8</accession>
<proteinExistence type="predicted"/>
<reference evidence="1" key="1">
    <citation type="submission" date="2022-07" db="EMBL/GenBank/DDBJ databases">
        <title>Genome Sequence of Lecanicillium saksenae.</title>
        <authorList>
            <person name="Buettner E."/>
        </authorList>
    </citation>
    <scope>NUCLEOTIDE SEQUENCE</scope>
    <source>
        <strain evidence="1">VT-O1</strain>
    </source>
</reference>
<dbReference type="Proteomes" id="UP001148737">
    <property type="component" value="Unassembled WGS sequence"/>
</dbReference>
<sequence>MGSFFSKMKRGRSSRCTKPTKVTSTYRPQYMTDSMRVRDNEWQKKHAARQRADREALAQMRRDREQALADLIEFKDWYTFIVQERNRRATIYRRKIRNDEGWAPRQQDKTGCAMGRSDCECNRGIDFGKFLNNRVPVGTKFACYAQVERELRRTIGPCPKPNPVSCLPAGWAL</sequence>
<organism evidence="1 2">
    <name type="scientific">Lecanicillium saksenae</name>
    <dbReference type="NCBI Taxonomy" id="468837"/>
    <lineage>
        <taxon>Eukaryota</taxon>
        <taxon>Fungi</taxon>
        <taxon>Dikarya</taxon>
        <taxon>Ascomycota</taxon>
        <taxon>Pezizomycotina</taxon>
        <taxon>Sordariomycetes</taxon>
        <taxon>Hypocreomycetidae</taxon>
        <taxon>Hypocreales</taxon>
        <taxon>Cordycipitaceae</taxon>
        <taxon>Lecanicillium</taxon>
    </lineage>
</organism>
<evidence type="ECO:0000313" key="1">
    <source>
        <dbReference type="EMBL" id="KAJ3497363.1"/>
    </source>
</evidence>
<comment type="caution">
    <text evidence="1">The sequence shown here is derived from an EMBL/GenBank/DDBJ whole genome shotgun (WGS) entry which is preliminary data.</text>
</comment>